<name>A0ACC3MBA9_9PEZI</name>
<evidence type="ECO:0000313" key="2">
    <source>
        <dbReference type="Proteomes" id="UP001281147"/>
    </source>
</evidence>
<accession>A0ACC3MBA9</accession>
<proteinExistence type="predicted"/>
<gene>
    <name evidence="1" type="ORF">LTR37_020500</name>
</gene>
<reference evidence="1" key="1">
    <citation type="submission" date="2023-07" db="EMBL/GenBank/DDBJ databases">
        <title>Black Yeasts Isolated from many extreme environments.</title>
        <authorList>
            <person name="Coleine C."/>
            <person name="Stajich J.E."/>
            <person name="Selbmann L."/>
        </authorList>
    </citation>
    <scope>NUCLEOTIDE SEQUENCE</scope>
    <source>
        <strain evidence="1">CCFEE 5714</strain>
    </source>
</reference>
<protein>
    <submittedName>
        <fullName evidence="1">Uncharacterized protein</fullName>
    </submittedName>
</protein>
<evidence type="ECO:0000313" key="1">
    <source>
        <dbReference type="EMBL" id="KAK3683161.1"/>
    </source>
</evidence>
<comment type="caution">
    <text evidence="1">The sequence shown here is derived from an EMBL/GenBank/DDBJ whole genome shotgun (WGS) entry which is preliminary data.</text>
</comment>
<keyword evidence="2" id="KW-1185">Reference proteome</keyword>
<dbReference type="EMBL" id="JAUTXU010000364">
    <property type="protein sequence ID" value="KAK3683161.1"/>
    <property type="molecule type" value="Genomic_DNA"/>
</dbReference>
<organism evidence="1 2">
    <name type="scientific">Vermiconidia calcicola</name>
    <dbReference type="NCBI Taxonomy" id="1690605"/>
    <lineage>
        <taxon>Eukaryota</taxon>
        <taxon>Fungi</taxon>
        <taxon>Dikarya</taxon>
        <taxon>Ascomycota</taxon>
        <taxon>Pezizomycotina</taxon>
        <taxon>Dothideomycetes</taxon>
        <taxon>Dothideomycetidae</taxon>
        <taxon>Mycosphaerellales</taxon>
        <taxon>Extremaceae</taxon>
        <taxon>Vermiconidia</taxon>
    </lineage>
</organism>
<sequence length="126" mass="14359">MWDDTRDIVGLREQILDNVHIIFPLYYKGVQAAAEVKFKIVIECFDDARSPHYRAEVRWGVQMKPFLTGGIEHTPPEALEELLICSAVALSELKREGRMEDAYDRGSAKEVCDGWIVTDVTDTDED</sequence>
<dbReference type="Proteomes" id="UP001281147">
    <property type="component" value="Unassembled WGS sequence"/>
</dbReference>